<keyword evidence="5 7" id="KW-1133">Transmembrane helix</keyword>
<name>A0A1Q5PUW7_9ACTO</name>
<keyword evidence="4 7" id="KW-0812">Transmembrane</keyword>
<keyword evidence="3" id="KW-1003">Cell membrane</keyword>
<evidence type="ECO:0000256" key="5">
    <source>
        <dbReference type="ARBA" id="ARBA00022989"/>
    </source>
</evidence>
<comment type="subcellular location">
    <subcellularLocation>
        <location evidence="1">Cell membrane</location>
        <topology evidence="1">Multi-pass membrane protein</topology>
    </subcellularLocation>
</comment>
<sequence length="179" mass="18797">MTGISLVLLLLAGVLVSVGIYMVLERTLTRIIIGLAILSNGVNVLFLVAGGAAGNPPLLGTAEIETMSDPLPQAMVLTAIVITLGMTAFLLALALRAAQVAGDDEVVNDVEDRRVARLAARVFREESHCAIAAEVRDETDDEPAVDPVAVEQAAVEDTPTMLTVSQMFGRQTGDGEEQA</sequence>
<comment type="caution">
    <text evidence="8">The sequence shown here is derived from an EMBL/GenBank/DDBJ whole genome shotgun (WGS) entry which is preliminary data.</text>
</comment>
<evidence type="ECO:0000256" key="1">
    <source>
        <dbReference type="ARBA" id="ARBA00004651"/>
    </source>
</evidence>
<keyword evidence="6 7" id="KW-0472">Membrane</keyword>
<accession>A0A1Q5PUW7</accession>
<organism evidence="8 9">
    <name type="scientific">Buchananella hordeovulneris</name>
    <dbReference type="NCBI Taxonomy" id="52770"/>
    <lineage>
        <taxon>Bacteria</taxon>
        <taxon>Bacillati</taxon>
        <taxon>Actinomycetota</taxon>
        <taxon>Actinomycetes</taxon>
        <taxon>Actinomycetales</taxon>
        <taxon>Actinomycetaceae</taxon>
        <taxon>Buchananella</taxon>
    </lineage>
</organism>
<reference evidence="9" key="1">
    <citation type="submission" date="2016-12" db="EMBL/GenBank/DDBJ databases">
        <authorList>
            <person name="Meng X."/>
        </authorList>
    </citation>
    <scope>NUCLEOTIDE SEQUENCE [LARGE SCALE GENOMIC DNA]</scope>
    <source>
        <strain evidence="9">DSM 20732</strain>
    </source>
</reference>
<evidence type="ECO:0000256" key="2">
    <source>
        <dbReference type="ARBA" id="ARBA00010388"/>
    </source>
</evidence>
<dbReference type="InParanoid" id="A0A1Q5PUW7"/>
<dbReference type="Gene3D" id="1.10.287.3510">
    <property type="match status" value="1"/>
</dbReference>
<dbReference type="AlphaFoldDB" id="A0A1Q5PUW7"/>
<comment type="similarity">
    <text evidence="2">Belongs to the CPA3 antiporters (TC 2.A.63) subunit C family.</text>
</comment>
<dbReference type="OrthoDB" id="9799219at2"/>
<evidence type="ECO:0000313" key="9">
    <source>
        <dbReference type="Proteomes" id="UP000185612"/>
    </source>
</evidence>
<dbReference type="GO" id="GO:0005886">
    <property type="term" value="C:plasma membrane"/>
    <property type="evidence" value="ECO:0007669"/>
    <property type="project" value="UniProtKB-SubCell"/>
</dbReference>
<dbReference type="EMBL" id="MQVS01000007">
    <property type="protein sequence ID" value="OKL51358.1"/>
    <property type="molecule type" value="Genomic_DNA"/>
</dbReference>
<feature type="transmembrane region" description="Helical" evidence="7">
    <location>
        <begin position="74"/>
        <end position="95"/>
    </location>
</feature>
<dbReference type="PANTHER" id="PTHR34583:SF2">
    <property type="entry name" value="ANTIPORTER SUBUNIT MNHC2-RELATED"/>
    <property type="match status" value="1"/>
</dbReference>
<feature type="transmembrane region" description="Helical" evidence="7">
    <location>
        <begin position="6"/>
        <end position="24"/>
    </location>
</feature>
<dbReference type="PANTHER" id="PTHR34583">
    <property type="entry name" value="ANTIPORTER SUBUNIT MNHC2-RELATED"/>
    <property type="match status" value="1"/>
</dbReference>
<evidence type="ECO:0000256" key="3">
    <source>
        <dbReference type="ARBA" id="ARBA00022475"/>
    </source>
</evidence>
<dbReference type="InterPro" id="IPR050601">
    <property type="entry name" value="CPA3_antiporter_subunitC"/>
</dbReference>
<keyword evidence="9" id="KW-1185">Reference proteome</keyword>
<evidence type="ECO:0000256" key="6">
    <source>
        <dbReference type="ARBA" id="ARBA00023136"/>
    </source>
</evidence>
<evidence type="ECO:0000313" key="8">
    <source>
        <dbReference type="EMBL" id="OKL51358.1"/>
    </source>
</evidence>
<protein>
    <recommendedName>
        <fullName evidence="10">Na(+)/H(+) antiporter subunit C</fullName>
    </recommendedName>
</protein>
<dbReference type="Pfam" id="PF00420">
    <property type="entry name" value="Oxidored_q2"/>
    <property type="match status" value="1"/>
</dbReference>
<proteinExistence type="inferred from homology"/>
<evidence type="ECO:0000256" key="4">
    <source>
        <dbReference type="ARBA" id="ARBA00022692"/>
    </source>
</evidence>
<gene>
    <name evidence="8" type="ORF">BSZ40_07225</name>
</gene>
<evidence type="ECO:0000256" key="7">
    <source>
        <dbReference type="SAM" id="Phobius"/>
    </source>
</evidence>
<dbReference type="InterPro" id="IPR039428">
    <property type="entry name" value="NUOK/Mnh_C1-like"/>
</dbReference>
<evidence type="ECO:0008006" key="10">
    <source>
        <dbReference type="Google" id="ProtNLM"/>
    </source>
</evidence>
<dbReference type="NCBIfam" id="NF005929">
    <property type="entry name" value="PRK07946.1"/>
    <property type="match status" value="1"/>
</dbReference>
<feature type="transmembrane region" description="Helical" evidence="7">
    <location>
        <begin position="31"/>
        <end position="54"/>
    </location>
</feature>
<dbReference type="RefSeq" id="WP_073824689.1">
    <property type="nucleotide sequence ID" value="NZ_MQVS01000007.1"/>
</dbReference>
<dbReference type="Proteomes" id="UP000185612">
    <property type="component" value="Unassembled WGS sequence"/>
</dbReference>
<dbReference type="STRING" id="52770.BSZ40_07225"/>